<dbReference type="EMBL" id="AJYA01000069">
    <property type="protein sequence ID" value="EIM73030.1"/>
    <property type="molecule type" value="Genomic_DNA"/>
</dbReference>
<proteinExistence type="predicted"/>
<organism evidence="1 2">
    <name type="scientific">Nitritalea halalkaliphila LW7</name>
    <dbReference type="NCBI Taxonomy" id="1189621"/>
    <lineage>
        <taxon>Bacteria</taxon>
        <taxon>Pseudomonadati</taxon>
        <taxon>Bacteroidota</taxon>
        <taxon>Cytophagia</taxon>
        <taxon>Cytophagales</taxon>
        <taxon>Cyclobacteriaceae</taxon>
        <taxon>Nitritalea</taxon>
    </lineage>
</organism>
<accession>I5BTX8</accession>
<reference evidence="1 2" key="1">
    <citation type="submission" date="2012-05" db="EMBL/GenBank/DDBJ databases">
        <title>Genome sequence of Nitritalea halalkaliphila LW7.</title>
        <authorList>
            <person name="Jangir P.K."/>
            <person name="Singh A."/>
            <person name="Shivaji S."/>
            <person name="Sharma R."/>
        </authorList>
    </citation>
    <scope>NUCLEOTIDE SEQUENCE [LARGE SCALE GENOMIC DNA]</scope>
    <source>
        <strain evidence="1 2">LW7</strain>
    </source>
</reference>
<comment type="caution">
    <text evidence="1">The sequence shown here is derived from an EMBL/GenBank/DDBJ whole genome shotgun (WGS) entry which is preliminary data.</text>
</comment>
<gene>
    <name evidence="1" type="ORF">A3SI_18814</name>
</gene>
<name>I5BTX8_9BACT</name>
<evidence type="ECO:0000313" key="2">
    <source>
        <dbReference type="Proteomes" id="UP000005551"/>
    </source>
</evidence>
<protein>
    <submittedName>
        <fullName evidence="1">Uncharacterized protein</fullName>
    </submittedName>
</protein>
<keyword evidence="2" id="KW-1185">Reference proteome</keyword>
<dbReference type="AlphaFoldDB" id="I5BTX8"/>
<dbReference type="Proteomes" id="UP000005551">
    <property type="component" value="Unassembled WGS sequence"/>
</dbReference>
<evidence type="ECO:0000313" key="1">
    <source>
        <dbReference type="EMBL" id="EIM73030.1"/>
    </source>
</evidence>
<sequence length="90" mass="10300">MIVCFRFLPVAKSLFELVALGRILVGSRNPEPSRIAADFGKAWRLQPQAREAFPIFQRGARNVMEPIINIPHVMLVMDICIFDKRCFRAV</sequence>